<gene>
    <name evidence="7" type="primary">LOC107217755</name>
</gene>
<proteinExistence type="predicted"/>
<dbReference type="Pfam" id="PF07686">
    <property type="entry name" value="V-set"/>
    <property type="match status" value="1"/>
</dbReference>
<dbReference type="Gene3D" id="2.60.40.10">
    <property type="entry name" value="Immunoglobulins"/>
    <property type="match status" value="3"/>
</dbReference>
<dbReference type="InterPro" id="IPR013783">
    <property type="entry name" value="Ig-like_fold"/>
</dbReference>
<dbReference type="GeneID" id="107217755"/>
<dbReference type="InterPro" id="IPR036179">
    <property type="entry name" value="Ig-like_dom_sf"/>
</dbReference>
<dbReference type="SUPFAM" id="SSF48726">
    <property type="entry name" value="Immunoglobulin"/>
    <property type="match status" value="3"/>
</dbReference>
<keyword evidence="6" id="KW-1185">Reference proteome</keyword>
<dbReference type="PROSITE" id="PS50835">
    <property type="entry name" value="IG_LIKE"/>
    <property type="match status" value="3"/>
</dbReference>
<evidence type="ECO:0000313" key="7">
    <source>
        <dbReference type="RefSeq" id="XP_046600362.1"/>
    </source>
</evidence>
<dbReference type="InterPro" id="IPR003599">
    <property type="entry name" value="Ig_sub"/>
</dbReference>
<feature type="domain" description="Ig-like" evidence="5">
    <location>
        <begin position="180"/>
        <end position="270"/>
    </location>
</feature>
<keyword evidence="1" id="KW-0732">Signal</keyword>
<evidence type="ECO:0000256" key="2">
    <source>
        <dbReference type="ARBA" id="ARBA00022737"/>
    </source>
</evidence>
<dbReference type="Pfam" id="PF07679">
    <property type="entry name" value="I-set"/>
    <property type="match status" value="1"/>
</dbReference>
<dbReference type="InterPro" id="IPR007110">
    <property type="entry name" value="Ig-like_dom"/>
</dbReference>
<sequence length="487" mass="54909">MVPYNVSPVHVHRARKHGMGVARLLLCCLLLEDHNLDFGLAVSNNVRDLHSVPYATNEALNENDLPGFTGPIDNVTVASGREAILSCTVRKLGNYQVAWLRDEDRTVLSIGQRIVTHSGRFFISVENKIKNQTKWRKEEETTWRLHIRMLKEADKGCYMCQLNTKPMLSQLVCVDVLVAPDILTSGTSEGEVSVSEGENATLACKASGRPSPRVLWRREKNKNILVRGLHEQLERVDSLSGERLELNRVDRRQMGAYLCIASNEVPPAVSKRVYLRVNFSPSATVPNQLLGSPLGTDVALVCLIEAYPRTINFWIRNGQVIMNSGKYEYREVKHPEEEWKTTIELKIKGLEKTDLGEYTCSATSSMGSADATLGVYEIERATLPTQPTSSTWKKLGKTKAKQLAQITTQNHVYYQLSTPAMQKSTSRLVYNRQTTTTMDPRVPLTRDNAYKNDDYVNSQNSARTMLELHRVVLVLWIINVALFLHIL</sequence>
<dbReference type="PANTHER" id="PTHR12231:SF105">
    <property type="entry name" value="LACHESIN-LIKE PROTEIN"/>
    <property type="match status" value="1"/>
</dbReference>
<dbReference type="InterPro" id="IPR013098">
    <property type="entry name" value="Ig_I-set"/>
</dbReference>
<feature type="domain" description="Ig-like" evidence="5">
    <location>
        <begin position="66"/>
        <end position="163"/>
    </location>
</feature>
<dbReference type="RefSeq" id="XP_046600362.1">
    <property type="nucleotide sequence ID" value="XM_046744406.1"/>
</dbReference>
<accession>A0ABM3GJB6</accession>
<keyword evidence="2" id="KW-0677">Repeat</keyword>
<name>A0ABM3GJB6_NEOLC</name>
<evidence type="ECO:0000313" key="6">
    <source>
        <dbReference type="Proteomes" id="UP000829291"/>
    </source>
</evidence>
<keyword evidence="3" id="KW-1015">Disulfide bond</keyword>
<dbReference type="Proteomes" id="UP000829291">
    <property type="component" value="Chromosome 6"/>
</dbReference>
<keyword evidence="4" id="KW-0393">Immunoglobulin domain</keyword>
<reference evidence="7" key="1">
    <citation type="submission" date="2025-08" db="UniProtKB">
        <authorList>
            <consortium name="RefSeq"/>
        </authorList>
    </citation>
    <scope>IDENTIFICATION</scope>
    <source>
        <tissue evidence="7">Thorax and Abdomen</tissue>
    </source>
</reference>
<dbReference type="InterPro" id="IPR013106">
    <property type="entry name" value="Ig_V-set"/>
</dbReference>
<dbReference type="SMART" id="SM00408">
    <property type="entry name" value="IGc2"/>
    <property type="match status" value="3"/>
</dbReference>
<dbReference type="PANTHER" id="PTHR12231">
    <property type="entry name" value="CTX-RELATED TYPE I TRANSMEMBRANE PROTEIN"/>
    <property type="match status" value="1"/>
</dbReference>
<evidence type="ECO:0000256" key="3">
    <source>
        <dbReference type="ARBA" id="ARBA00023157"/>
    </source>
</evidence>
<dbReference type="SMART" id="SM00409">
    <property type="entry name" value="IG"/>
    <property type="match status" value="3"/>
</dbReference>
<dbReference type="InterPro" id="IPR051170">
    <property type="entry name" value="Neural/epithelial_adhesion"/>
</dbReference>
<dbReference type="InterPro" id="IPR003598">
    <property type="entry name" value="Ig_sub2"/>
</dbReference>
<organism evidence="6 7">
    <name type="scientific">Neodiprion lecontei</name>
    <name type="common">Redheaded pine sawfly</name>
    <dbReference type="NCBI Taxonomy" id="441921"/>
    <lineage>
        <taxon>Eukaryota</taxon>
        <taxon>Metazoa</taxon>
        <taxon>Ecdysozoa</taxon>
        <taxon>Arthropoda</taxon>
        <taxon>Hexapoda</taxon>
        <taxon>Insecta</taxon>
        <taxon>Pterygota</taxon>
        <taxon>Neoptera</taxon>
        <taxon>Endopterygota</taxon>
        <taxon>Hymenoptera</taxon>
        <taxon>Tenthredinoidea</taxon>
        <taxon>Diprionidae</taxon>
        <taxon>Diprioninae</taxon>
        <taxon>Neodiprion</taxon>
    </lineage>
</organism>
<evidence type="ECO:0000256" key="4">
    <source>
        <dbReference type="ARBA" id="ARBA00023319"/>
    </source>
</evidence>
<feature type="domain" description="Ig-like" evidence="5">
    <location>
        <begin position="281"/>
        <end position="374"/>
    </location>
</feature>
<evidence type="ECO:0000256" key="1">
    <source>
        <dbReference type="ARBA" id="ARBA00022729"/>
    </source>
</evidence>
<protein>
    <submittedName>
        <fullName evidence="7">Lachesin-like isoform X1</fullName>
    </submittedName>
</protein>
<evidence type="ECO:0000259" key="5">
    <source>
        <dbReference type="PROSITE" id="PS50835"/>
    </source>
</evidence>
<dbReference type="Pfam" id="PF13927">
    <property type="entry name" value="Ig_3"/>
    <property type="match status" value="1"/>
</dbReference>